<comment type="caution">
    <text evidence="1">The sequence shown here is derived from an EMBL/GenBank/DDBJ whole genome shotgun (WGS) entry which is preliminary data.</text>
</comment>
<dbReference type="Proteomes" id="UP001500305">
    <property type="component" value="Unassembled WGS sequence"/>
</dbReference>
<proteinExistence type="predicted"/>
<sequence length="54" mass="5636">MLHLRTATIPAPVPTAAAELIAAHLDDPDPVTREAATDVHTRLTTAPEDAAPGR</sequence>
<organism evidence="1 2">
    <name type="scientific">Kitasatospora cystarginea</name>
    <dbReference type="NCBI Taxonomy" id="58350"/>
    <lineage>
        <taxon>Bacteria</taxon>
        <taxon>Bacillati</taxon>
        <taxon>Actinomycetota</taxon>
        <taxon>Actinomycetes</taxon>
        <taxon>Kitasatosporales</taxon>
        <taxon>Streptomycetaceae</taxon>
        <taxon>Kitasatospora</taxon>
    </lineage>
</organism>
<keyword evidence="2" id="KW-1185">Reference proteome</keyword>
<reference evidence="2" key="1">
    <citation type="journal article" date="2019" name="Int. J. Syst. Evol. Microbiol.">
        <title>The Global Catalogue of Microorganisms (GCM) 10K type strain sequencing project: providing services to taxonomists for standard genome sequencing and annotation.</title>
        <authorList>
            <consortium name="The Broad Institute Genomics Platform"/>
            <consortium name="The Broad Institute Genome Sequencing Center for Infectious Disease"/>
            <person name="Wu L."/>
            <person name="Ma J."/>
        </authorList>
    </citation>
    <scope>NUCLEOTIDE SEQUENCE [LARGE SCALE GENOMIC DNA]</scope>
    <source>
        <strain evidence="2">JCM 7356</strain>
    </source>
</reference>
<accession>A0ABP5RUE5</accession>
<evidence type="ECO:0000313" key="1">
    <source>
        <dbReference type="EMBL" id="GAA2271099.1"/>
    </source>
</evidence>
<protein>
    <submittedName>
        <fullName evidence="1">Uncharacterized protein</fullName>
    </submittedName>
</protein>
<name>A0ABP5RUE5_9ACTN</name>
<evidence type="ECO:0000313" key="2">
    <source>
        <dbReference type="Proteomes" id="UP001500305"/>
    </source>
</evidence>
<dbReference type="EMBL" id="BAAATR010000042">
    <property type="protein sequence ID" value="GAA2271099.1"/>
    <property type="molecule type" value="Genomic_DNA"/>
</dbReference>
<gene>
    <name evidence="1" type="ORF">GCM10010430_66210</name>
</gene>
<dbReference type="RefSeq" id="WP_344640254.1">
    <property type="nucleotide sequence ID" value="NZ_BAAATR010000042.1"/>
</dbReference>